<comment type="caution">
    <text evidence="2">The sequence shown here is derived from an EMBL/GenBank/DDBJ whole genome shotgun (WGS) entry which is preliminary data.</text>
</comment>
<evidence type="ECO:0000313" key="3">
    <source>
        <dbReference type="Proteomes" id="UP000192578"/>
    </source>
</evidence>
<keyword evidence="3" id="KW-1185">Reference proteome</keyword>
<dbReference type="EMBL" id="MTYJ01000057">
    <property type="protein sequence ID" value="OQV17731.1"/>
    <property type="molecule type" value="Genomic_DNA"/>
</dbReference>
<accession>A0A1W0WRA0</accession>
<sequence>MNTWLAGISFLLFVSVYGSIIQVEIACPGVINLVSELGLGYQGPAFDAAIHESNNRYAGIFNFTRKALVYPGRVENMAALVAESANMVAAWFFNGEKGSPETVRAIIAPGTVVETPDHLPYAFAFSVSSLDSTNVHQLMANWNIMAITVSGGLKSEYSLRGPLMVELAFTGTRHPAAGIVATIRLCNWTSLFLVADSDSSPVFKTTAGEIVKLAAATAGVNNAKSHEPLLTFVQRIVASSDAIAFQSTIHRLLLEFQISSRGKPPLP</sequence>
<evidence type="ECO:0000256" key="1">
    <source>
        <dbReference type="SAM" id="SignalP"/>
    </source>
</evidence>
<keyword evidence="1" id="KW-0732">Signal</keyword>
<dbReference type="Proteomes" id="UP000192578">
    <property type="component" value="Unassembled WGS sequence"/>
</dbReference>
<evidence type="ECO:0000313" key="2">
    <source>
        <dbReference type="EMBL" id="OQV17731.1"/>
    </source>
</evidence>
<name>A0A1W0WRA0_HYPEX</name>
<feature type="chain" id="PRO_5013026267" evidence="1">
    <location>
        <begin position="19"/>
        <end position="267"/>
    </location>
</feature>
<proteinExistence type="predicted"/>
<reference evidence="3" key="1">
    <citation type="submission" date="2017-01" db="EMBL/GenBank/DDBJ databases">
        <title>Comparative genomics of anhydrobiosis in the tardigrade Hypsibius dujardini.</title>
        <authorList>
            <person name="Yoshida Y."/>
            <person name="Koutsovoulos G."/>
            <person name="Laetsch D."/>
            <person name="Stevens L."/>
            <person name="Kumar S."/>
            <person name="Horikawa D."/>
            <person name="Ishino K."/>
            <person name="Komine S."/>
            <person name="Tomita M."/>
            <person name="Blaxter M."/>
            <person name="Arakawa K."/>
        </authorList>
    </citation>
    <scope>NUCLEOTIDE SEQUENCE [LARGE SCALE GENOMIC DNA]</scope>
    <source>
        <strain evidence="3">Z151</strain>
    </source>
</reference>
<gene>
    <name evidence="2" type="ORF">BV898_08188</name>
</gene>
<feature type="signal peptide" evidence="1">
    <location>
        <begin position="1"/>
        <end position="18"/>
    </location>
</feature>
<protein>
    <submittedName>
        <fullName evidence="2">Uncharacterized protein</fullName>
    </submittedName>
</protein>
<organism evidence="2 3">
    <name type="scientific">Hypsibius exemplaris</name>
    <name type="common">Freshwater tardigrade</name>
    <dbReference type="NCBI Taxonomy" id="2072580"/>
    <lineage>
        <taxon>Eukaryota</taxon>
        <taxon>Metazoa</taxon>
        <taxon>Ecdysozoa</taxon>
        <taxon>Tardigrada</taxon>
        <taxon>Eutardigrada</taxon>
        <taxon>Parachela</taxon>
        <taxon>Hypsibioidea</taxon>
        <taxon>Hypsibiidae</taxon>
        <taxon>Hypsibius</taxon>
    </lineage>
</organism>
<dbReference type="AlphaFoldDB" id="A0A1W0WRA0"/>